<keyword evidence="10" id="KW-1185">Reference proteome</keyword>
<organism evidence="9 10">
    <name type="scientific">Pseudobacteriovorax antillogorgiicola</name>
    <dbReference type="NCBI Taxonomy" id="1513793"/>
    <lineage>
        <taxon>Bacteria</taxon>
        <taxon>Pseudomonadati</taxon>
        <taxon>Bdellovibrionota</taxon>
        <taxon>Oligoflexia</taxon>
        <taxon>Oligoflexales</taxon>
        <taxon>Pseudobacteriovoracaceae</taxon>
        <taxon>Pseudobacteriovorax</taxon>
    </lineage>
</organism>
<keyword evidence="6" id="KW-0175">Coiled coil</keyword>
<evidence type="ECO:0000256" key="5">
    <source>
        <dbReference type="ARBA" id="ARBA00023136"/>
    </source>
</evidence>
<feature type="domain" description="SH3b" evidence="8">
    <location>
        <begin position="23"/>
        <end position="92"/>
    </location>
</feature>
<evidence type="ECO:0000256" key="2">
    <source>
        <dbReference type="ARBA" id="ARBA00022692"/>
    </source>
</evidence>
<evidence type="ECO:0000256" key="4">
    <source>
        <dbReference type="ARBA" id="ARBA00022989"/>
    </source>
</evidence>
<dbReference type="PROSITE" id="PS51781">
    <property type="entry name" value="SH3B"/>
    <property type="match status" value="1"/>
</dbReference>
<evidence type="ECO:0000256" key="6">
    <source>
        <dbReference type="SAM" id="Coils"/>
    </source>
</evidence>
<keyword evidence="5 7" id="KW-0472">Membrane</keyword>
<evidence type="ECO:0000259" key="8">
    <source>
        <dbReference type="PROSITE" id="PS51781"/>
    </source>
</evidence>
<evidence type="ECO:0000256" key="7">
    <source>
        <dbReference type="SAM" id="Phobius"/>
    </source>
</evidence>
<feature type="coiled-coil region" evidence="6">
    <location>
        <begin position="105"/>
        <end position="191"/>
    </location>
</feature>
<proteinExistence type="predicted"/>
<reference evidence="10" key="1">
    <citation type="submission" date="2017-04" db="EMBL/GenBank/DDBJ databases">
        <authorList>
            <person name="Varghese N."/>
            <person name="Submissions S."/>
        </authorList>
    </citation>
    <scope>NUCLEOTIDE SEQUENCE [LARGE SCALE GENOMIC DNA]</scope>
    <source>
        <strain evidence="10">RKEM611</strain>
    </source>
</reference>
<evidence type="ECO:0000313" key="9">
    <source>
        <dbReference type="EMBL" id="SME97873.1"/>
    </source>
</evidence>
<evidence type="ECO:0000256" key="3">
    <source>
        <dbReference type="ARBA" id="ARBA00022729"/>
    </source>
</evidence>
<evidence type="ECO:0000256" key="1">
    <source>
        <dbReference type="ARBA" id="ARBA00004167"/>
    </source>
</evidence>
<dbReference type="InterPro" id="IPR003646">
    <property type="entry name" value="SH3-like_bac-type"/>
</dbReference>
<dbReference type="NCBIfam" id="TIGR04211">
    <property type="entry name" value="SH3_and_anchor"/>
    <property type="match status" value="1"/>
</dbReference>
<accession>A0A1Y6BDE7</accession>
<sequence length="230" mass="26037">MRCFAGNAVVLTSLIWVSFSLLGATKYVSDTLYIPLKTQSKNAGRVIRHLKSGTAVTIVERDKSDSDFAKIRLVGQDSTEGWVKTRYLEDEPIAKYKLSQLESKFEKLQSQQEPLKDTVEELKAKLKLAISENKQLKGKESNLEARLDDIKNISSNSIELFEANKRLKAEKDKLAQDVQELRRENVRLQSNQRNEGIKLGLFAISLGGLAGFMLPYVKPRGRRNKGVRLR</sequence>
<dbReference type="Proteomes" id="UP000192907">
    <property type="component" value="Unassembled WGS sequence"/>
</dbReference>
<gene>
    <name evidence="9" type="ORF">SAMN06296036_102397</name>
</gene>
<feature type="transmembrane region" description="Helical" evidence="7">
    <location>
        <begin position="199"/>
        <end position="217"/>
    </location>
</feature>
<keyword evidence="2 7" id="KW-0812">Transmembrane</keyword>
<dbReference type="OrthoDB" id="9790951at2"/>
<name>A0A1Y6BDE7_9BACT</name>
<evidence type="ECO:0000313" key="10">
    <source>
        <dbReference type="Proteomes" id="UP000192907"/>
    </source>
</evidence>
<comment type="subcellular location">
    <subcellularLocation>
        <location evidence="1">Membrane</location>
        <topology evidence="1">Single-pass membrane protein</topology>
    </subcellularLocation>
</comment>
<dbReference type="STRING" id="1513793.SAMN06296036_102397"/>
<keyword evidence="4 7" id="KW-1133">Transmembrane helix</keyword>
<dbReference type="GO" id="GO:0016020">
    <property type="term" value="C:membrane"/>
    <property type="evidence" value="ECO:0007669"/>
    <property type="project" value="UniProtKB-SubCell"/>
</dbReference>
<dbReference type="RefSeq" id="WP_132314988.1">
    <property type="nucleotide sequence ID" value="NZ_FWZT01000002.1"/>
</dbReference>
<dbReference type="AlphaFoldDB" id="A0A1Y6BDE7"/>
<protein>
    <submittedName>
        <fullName evidence="9">SH3 domain protein</fullName>
    </submittedName>
</protein>
<dbReference type="EMBL" id="FWZT01000002">
    <property type="protein sequence ID" value="SME97873.1"/>
    <property type="molecule type" value="Genomic_DNA"/>
</dbReference>
<dbReference type="InterPro" id="IPR016476">
    <property type="entry name" value="SH3_dom_pro"/>
</dbReference>
<dbReference type="Gene3D" id="2.30.30.40">
    <property type="entry name" value="SH3 Domains"/>
    <property type="match status" value="1"/>
</dbReference>
<keyword evidence="3" id="KW-0732">Signal</keyword>